<dbReference type="RefSeq" id="WP_110346244.1">
    <property type="nucleotide sequence ID" value="NZ_QJHL01000001.1"/>
</dbReference>
<sequence length="153" mass="18269">MILEIIQKGRQSLFVYQDGNLLFYSVVKFNWINRIINIYNQNDDLLLELKCRSFFMKSNYKILFQNQSLNPFINEINSRSITFNTDKYLTVDSKYFISFNYNYYFRDTKIAELKKKIFSISSKMTLELNDENLEFSDQIIMHILSIETGVSVD</sequence>
<keyword evidence="2" id="KW-1185">Reference proteome</keyword>
<organism evidence="1 2">
    <name type="scientific">Flavobacterium hydrophilum</name>
    <dbReference type="NCBI Taxonomy" id="2211445"/>
    <lineage>
        <taxon>Bacteria</taxon>
        <taxon>Pseudomonadati</taxon>
        <taxon>Bacteroidota</taxon>
        <taxon>Flavobacteriia</taxon>
        <taxon>Flavobacteriales</taxon>
        <taxon>Flavobacteriaceae</taxon>
        <taxon>Flavobacterium</taxon>
    </lineage>
</organism>
<reference evidence="1 2" key="1">
    <citation type="submission" date="2018-05" db="EMBL/GenBank/DDBJ databases">
        <title>Flavobacterium sp. strain IMCC34758, incomplete genome.</title>
        <authorList>
            <person name="Joung Y."/>
        </authorList>
    </citation>
    <scope>NUCLEOTIDE SEQUENCE [LARGE SCALE GENOMIC DNA]</scope>
    <source>
        <strain evidence="1 2">IMCC34758</strain>
    </source>
</reference>
<name>A0A2V4CAR8_9FLAO</name>
<protein>
    <submittedName>
        <fullName evidence="1">Uncharacterized protein</fullName>
    </submittedName>
</protein>
<comment type="caution">
    <text evidence="1">The sequence shown here is derived from an EMBL/GenBank/DDBJ whole genome shotgun (WGS) entry which is preliminary data.</text>
</comment>
<proteinExistence type="predicted"/>
<gene>
    <name evidence="1" type="ORF">DMB68_08880</name>
</gene>
<evidence type="ECO:0000313" key="2">
    <source>
        <dbReference type="Proteomes" id="UP000247681"/>
    </source>
</evidence>
<dbReference type="Proteomes" id="UP000247681">
    <property type="component" value="Unassembled WGS sequence"/>
</dbReference>
<dbReference type="EMBL" id="QJHL01000001">
    <property type="protein sequence ID" value="PXY47243.1"/>
    <property type="molecule type" value="Genomic_DNA"/>
</dbReference>
<accession>A0A2V4CAR8</accession>
<dbReference type="OrthoDB" id="1357272at2"/>
<evidence type="ECO:0000313" key="1">
    <source>
        <dbReference type="EMBL" id="PXY47243.1"/>
    </source>
</evidence>
<dbReference type="AlphaFoldDB" id="A0A2V4CAR8"/>